<proteinExistence type="inferred from homology"/>
<dbReference type="GeneID" id="8576121"/>
<evidence type="ECO:0000256" key="4">
    <source>
        <dbReference type="ARBA" id="ARBA00022679"/>
    </source>
</evidence>
<dbReference type="HOGENOM" id="CLU_008031_3_1_1"/>
<dbReference type="GO" id="GO:0016757">
    <property type="term" value="F:glycosyltransferase activity"/>
    <property type="evidence" value="ECO:0000318"/>
    <property type="project" value="GO_Central"/>
</dbReference>
<dbReference type="PANTHER" id="PTHR21461:SF40">
    <property type="entry name" value="GLYCOSYLTRANSFERASE FAMILY 92 PROTEIN"/>
    <property type="match status" value="1"/>
</dbReference>
<keyword evidence="5" id="KW-0812">Transmembrane</keyword>
<evidence type="ECO:0000256" key="9">
    <source>
        <dbReference type="SAM" id="SignalP"/>
    </source>
</evidence>
<dbReference type="RefSeq" id="XP_045091912.1">
    <property type="nucleotide sequence ID" value="XM_045235863.1"/>
</dbReference>
<dbReference type="Pfam" id="PF01697">
    <property type="entry name" value="Glyco_transf_92"/>
    <property type="match status" value="1"/>
</dbReference>
<keyword evidence="6" id="KW-1133">Transmembrane helix</keyword>
<reference evidence="10 11" key="2">
    <citation type="journal article" date="2011" name="PLoS Genet.">
        <title>Caenorhabditis briggsae recombinant inbred line genotypes reveal inter-strain incompatibility and the evolution of recombination.</title>
        <authorList>
            <person name="Ross J.A."/>
            <person name="Koboldt D.C."/>
            <person name="Staisch J.E."/>
            <person name="Chamberlin H.M."/>
            <person name="Gupta B.P."/>
            <person name="Miller R.D."/>
            <person name="Baird S.E."/>
            <person name="Haag E.S."/>
        </authorList>
    </citation>
    <scope>NUCLEOTIDE SEQUENCE [LARGE SCALE GENOMIC DNA]</scope>
    <source>
        <strain evidence="10 11">AF16</strain>
    </source>
</reference>
<keyword evidence="4 8" id="KW-0808">Transferase</keyword>
<evidence type="ECO:0000256" key="1">
    <source>
        <dbReference type="ARBA" id="ARBA00004167"/>
    </source>
</evidence>
<dbReference type="CAZy" id="GT92">
    <property type="family name" value="Glycosyltransferase Family 92"/>
</dbReference>
<keyword evidence="7" id="KW-0472">Membrane</keyword>
<dbReference type="EC" id="2.4.1.-" evidence="8"/>
<evidence type="ECO:0000256" key="6">
    <source>
        <dbReference type="ARBA" id="ARBA00022989"/>
    </source>
</evidence>
<dbReference type="GO" id="GO:0005737">
    <property type="term" value="C:cytoplasm"/>
    <property type="evidence" value="ECO:0000318"/>
    <property type="project" value="GO_Central"/>
</dbReference>
<protein>
    <recommendedName>
        <fullName evidence="8">Glycosyltransferase family 92 protein</fullName>
        <ecNumber evidence="8">2.4.1.-</ecNumber>
    </recommendedName>
</protein>
<comment type="similarity">
    <text evidence="2 8">Belongs to the glycosyltransferase 92 family.</text>
</comment>
<dbReference type="AlphaFoldDB" id="A8WR33"/>
<organism evidence="10 11">
    <name type="scientific">Caenorhabditis briggsae</name>
    <dbReference type="NCBI Taxonomy" id="6238"/>
    <lineage>
        <taxon>Eukaryota</taxon>
        <taxon>Metazoa</taxon>
        <taxon>Ecdysozoa</taxon>
        <taxon>Nematoda</taxon>
        <taxon>Chromadorea</taxon>
        <taxon>Rhabditida</taxon>
        <taxon>Rhabditina</taxon>
        <taxon>Rhabditomorpha</taxon>
        <taxon>Rhabditoidea</taxon>
        <taxon>Rhabditidae</taxon>
        <taxon>Peloderinae</taxon>
        <taxon>Caenorhabditis</taxon>
    </lineage>
</organism>
<dbReference type="EMBL" id="HE601298">
    <property type="protein sequence ID" value="CAP22941.2"/>
    <property type="molecule type" value="Genomic_DNA"/>
</dbReference>
<dbReference type="OMA" id="KRFGHVR"/>
<dbReference type="Proteomes" id="UP000008549">
    <property type="component" value="Unassembled WGS sequence"/>
</dbReference>
<gene>
    <name evidence="10 12" type="ORF">CBG01683</name>
    <name evidence="10" type="ORF">CBG_01683</name>
</gene>
<keyword evidence="11" id="KW-1185">Reference proteome</keyword>
<evidence type="ECO:0000313" key="11">
    <source>
        <dbReference type="Proteomes" id="UP000008549"/>
    </source>
</evidence>
<evidence type="ECO:0000256" key="5">
    <source>
        <dbReference type="ARBA" id="ARBA00022692"/>
    </source>
</evidence>
<dbReference type="InParanoid" id="A8WR33"/>
<keyword evidence="9" id="KW-0732">Signal</keyword>
<evidence type="ECO:0000313" key="12">
    <source>
        <dbReference type="WormBase" id="CBG01683"/>
    </source>
</evidence>
<dbReference type="FunCoup" id="A8WR33">
    <property type="interactions" value="8"/>
</dbReference>
<accession>A8WR33</accession>
<sequence length="595" mass="70933">MHPNRQKTIVFVSFFILNWLLFHQLRRVKIIERNFILQGAVNKSLKLSNACIVPYWNQVTTDDVTHSDEFKKWRATGFGDTNNLIDAESRLLSAFVYPEEISIITTALYTFGKPATCRYYDCNRIEIHSARFKSVVWPLSVITCPRRLGIEYVSVSFEDEEEEDNQVIREPIPLVFRAYEKPIHEISVCVGPLYGNESKWLETIEYVEHYRLLGATFFYFNLFNMNDYDRKIIDDYERLGLAESTKYVTEYLRVGWMSHLLQTHECHHRSKFHSKWVINMDIDERLVYTGPFNLKHYLKSMPPNIGEISFSTNRVLKTEKIPEKYTSEAKLLSDMMFIKYNKTTEISWYNLKGVIRPELVASLFFHWSFFQFEGVKVMSVPKRFGHVRHYRNVDGSALNGNWMDFYNGTLRETRLASSFEKKLAKAVRKRVKYVYDQRMIRCEEIPNWVTVRYRRELLDCKFKISKFLEFKIPELQNFRVSIPKNLRISELQIFRISESQTFRFSKSQNFRNPETRNLRISDFQIFQIPELQKPRNSESQNLRISKFQNLGFSDFQNYKNPIPKYQKFKSPISRNHNLRISEIQNFRISRRGQSF</sequence>
<feature type="chain" id="PRO_5002732166" description="Glycosyltransferase family 92 protein" evidence="9">
    <location>
        <begin position="31"/>
        <end position="595"/>
    </location>
</feature>
<evidence type="ECO:0000313" key="10">
    <source>
        <dbReference type="EMBL" id="CAP22941.2"/>
    </source>
</evidence>
<dbReference type="GO" id="GO:0016020">
    <property type="term" value="C:membrane"/>
    <property type="evidence" value="ECO:0007669"/>
    <property type="project" value="UniProtKB-SubCell"/>
</dbReference>
<evidence type="ECO:0000256" key="2">
    <source>
        <dbReference type="ARBA" id="ARBA00007647"/>
    </source>
</evidence>
<dbReference type="CTD" id="8576121"/>
<feature type="signal peptide" evidence="9">
    <location>
        <begin position="1"/>
        <end position="30"/>
    </location>
</feature>
<evidence type="ECO:0000256" key="3">
    <source>
        <dbReference type="ARBA" id="ARBA00022676"/>
    </source>
</evidence>
<keyword evidence="3 8" id="KW-0328">Glycosyltransferase</keyword>
<name>A8WR33_CAEBR</name>
<dbReference type="eggNOG" id="KOG4735">
    <property type="taxonomic scope" value="Eukaryota"/>
</dbReference>
<evidence type="ECO:0000256" key="7">
    <source>
        <dbReference type="ARBA" id="ARBA00023136"/>
    </source>
</evidence>
<dbReference type="PANTHER" id="PTHR21461">
    <property type="entry name" value="GLYCOSYLTRANSFERASE FAMILY 92 PROTEIN"/>
    <property type="match status" value="1"/>
</dbReference>
<comment type="subcellular location">
    <subcellularLocation>
        <location evidence="1">Membrane</location>
        <topology evidence="1">Single-pass membrane protein</topology>
    </subcellularLocation>
</comment>
<reference evidence="10 11" key="1">
    <citation type="journal article" date="2003" name="PLoS Biol.">
        <title>The genome sequence of Caenorhabditis briggsae: a platform for comparative genomics.</title>
        <authorList>
            <person name="Stein L.D."/>
            <person name="Bao Z."/>
            <person name="Blasiar D."/>
            <person name="Blumenthal T."/>
            <person name="Brent M.R."/>
            <person name="Chen N."/>
            <person name="Chinwalla A."/>
            <person name="Clarke L."/>
            <person name="Clee C."/>
            <person name="Coghlan A."/>
            <person name="Coulson A."/>
            <person name="D'Eustachio P."/>
            <person name="Fitch D.H."/>
            <person name="Fulton L.A."/>
            <person name="Fulton R.E."/>
            <person name="Griffiths-Jones S."/>
            <person name="Harris T.W."/>
            <person name="Hillier L.W."/>
            <person name="Kamath R."/>
            <person name="Kuwabara P.E."/>
            <person name="Mardis E.R."/>
            <person name="Marra M.A."/>
            <person name="Miner T.L."/>
            <person name="Minx P."/>
            <person name="Mullikin J.C."/>
            <person name="Plumb R.W."/>
            <person name="Rogers J."/>
            <person name="Schein J.E."/>
            <person name="Sohrmann M."/>
            <person name="Spieth J."/>
            <person name="Stajich J.E."/>
            <person name="Wei C."/>
            <person name="Willey D."/>
            <person name="Wilson R.K."/>
            <person name="Durbin R."/>
            <person name="Waterston R.H."/>
        </authorList>
    </citation>
    <scope>NUCLEOTIDE SEQUENCE [LARGE SCALE GENOMIC DNA]</scope>
    <source>
        <strain evidence="10 11">AF16</strain>
    </source>
</reference>
<dbReference type="InterPro" id="IPR008166">
    <property type="entry name" value="Glyco_transf_92"/>
</dbReference>
<evidence type="ECO:0000256" key="8">
    <source>
        <dbReference type="RuleBase" id="RU366017"/>
    </source>
</evidence>
<dbReference type="WormBase" id="CBG01683">
    <property type="protein sequence ID" value="CBP38614"/>
    <property type="gene ID" value="WBGene00024882"/>
</dbReference>
<dbReference type="KEGG" id="cbr:CBG_01683"/>